<feature type="compositionally biased region" description="Basic and acidic residues" evidence="4">
    <location>
        <begin position="714"/>
        <end position="723"/>
    </location>
</feature>
<dbReference type="InterPro" id="IPR045151">
    <property type="entry name" value="DCAF8"/>
</dbReference>
<dbReference type="AlphaFoldDB" id="B4IYN1"/>
<dbReference type="GO" id="GO:0080008">
    <property type="term" value="C:Cul4-RING E3 ubiquitin ligase complex"/>
    <property type="evidence" value="ECO:0007669"/>
    <property type="project" value="TreeGrafter"/>
</dbReference>
<dbReference type="SMART" id="SM00320">
    <property type="entry name" value="WD40"/>
    <property type="match status" value="7"/>
</dbReference>
<dbReference type="KEGG" id="dgr:6558462"/>
<feature type="compositionally biased region" description="Low complexity" evidence="4">
    <location>
        <begin position="55"/>
        <end position="72"/>
    </location>
</feature>
<proteinExistence type="predicted"/>
<feature type="repeat" description="WD" evidence="3">
    <location>
        <begin position="354"/>
        <end position="395"/>
    </location>
</feature>
<dbReference type="PROSITE" id="PS50082">
    <property type="entry name" value="WD_REPEATS_2"/>
    <property type="match status" value="3"/>
</dbReference>
<evidence type="ECO:0000313" key="6">
    <source>
        <dbReference type="Proteomes" id="UP000001070"/>
    </source>
</evidence>
<dbReference type="PROSITE" id="PS50294">
    <property type="entry name" value="WD_REPEATS_REGION"/>
    <property type="match status" value="1"/>
</dbReference>
<dbReference type="HOGENOM" id="CLU_012381_1_0_1"/>
<dbReference type="PhylomeDB" id="B4IYN1"/>
<name>B4IYN1_DROGR</name>
<reference evidence="5 6" key="1">
    <citation type="journal article" date="2007" name="Nature">
        <title>Evolution of genes and genomes on the Drosophila phylogeny.</title>
        <authorList>
            <consortium name="Drosophila 12 Genomes Consortium"/>
            <person name="Clark A.G."/>
            <person name="Eisen M.B."/>
            <person name="Smith D.R."/>
            <person name="Bergman C.M."/>
            <person name="Oliver B."/>
            <person name="Markow T.A."/>
            <person name="Kaufman T.C."/>
            <person name="Kellis M."/>
            <person name="Gelbart W."/>
            <person name="Iyer V.N."/>
            <person name="Pollard D.A."/>
            <person name="Sackton T.B."/>
            <person name="Larracuente A.M."/>
            <person name="Singh N.D."/>
            <person name="Abad J.P."/>
            <person name="Abt D.N."/>
            <person name="Adryan B."/>
            <person name="Aguade M."/>
            <person name="Akashi H."/>
            <person name="Anderson W.W."/>
            <person name="Aquadro C.F."/>
            <person name="Ardell D.H."/>
            <person name="Arguello R."/>
            <person name="Artieri C.G."/>
            <person name="Barbash D.A."/>
            <person name="Barker D."/>
            <person name="Barsanti P."/>
            <person name="Batterham P."/>
            <person name="Batzoglou S."/>
            <person name="Begun D."/>
            <person name="Bhutkar A."/>
            <person name="Blanco E."/>
            <person name="Bosak S.A."/>
            <person name="Bradley R.K."/>
            <person name="Brand A.D."/>
            <person name="Brent M.R."/>
            <person name="Brooks A.N."/>
            <person name="Brown R.H."/>
            <person name="Butlin R.K."/>
            <person name="Caggese C."/>
            <person name="Calvi B.R."/>
            <person name="Bernardo de Carvalho A."/>
            <person name="Caspi A."/>
            <person name="Castrezana S."/>
            <person name="Celniker S.E."/>
            <person name="Chang J.L."/>
            <person name="Chapple C."/>
            <person name="Chatterji S."/>
            <person name="Chinwalla A."/>
            <person name="Civetta A."/>
            <person name="Clifton S.W."/>
            <person name="Comeron J.M."/>
            <person name="Costello J.C."/>
            <person name="Coyne J.A."/>
            <person name="Daub J."/>
            <person name="David R.G."/>
            <person name="Delcher A.L."/>
            <person name="Delehaunty K."/>
            <person name="Do C.B."/>
            <person name="Ebling H."/>
            <person name="Edwards K."/>
            <person name="Eickbush T."/>
            <person name="Evans J.D."/>
            <person name="Filipski A."/>
            <person name="Findeiss S."/>
            <person name="Freyhult E."/>
            <person name="Fulton L."/>
            <person name="Fulton R."/>
            <person name="Garcia A.C."/>
            <person name="Gardiner A."/>
            <person name="Garfield D.A."/>
            <person name="Garvin B.E."/>
            <person name="Gibson G."/>
            <person name="Gilbert D."/>
            <person name="Gnerre S."/>
            <person name="Godfrey J."/>
            <person name="Good R."/>
            <person name="Gotea V."/>
            <person name="Gravely B."/>
            <person name="Greenberg A.J."/>
            <person name="Griffiths-Jones S."/>
            <person name="Gross S."/>
            <person name="Guigo R."/>
            <person name="Gustafson E.A."/>
            <person name="Haerty W."/>
            <person name="Hahn M.W."/>
            <person name="Halligan D.L."/>
            <person name="Halpern A.L."/>
            <person name="Halter G.M."/>
            <person name="Han M.V."/>
            <person name="Heger A."/>
            <person name="Hillier L."/>
            <person name="Hinrichs A.S."/>
            <person name="Holmes I."/>
            <person name="Hoskins R.A."/>
            <person name="Hubisz M.J."/>
            <person name="Hultmark D."/>
            <person name="Huntley M.A."/>
            <person name="Jaffe D.B."/>
            <person name="Jagadeeshan S."/>
            <person name="Jeck W.R."/>
            <person name="Johnson J."/>
            <person name="Jones C.D."/>
            <person name="Jordan W.C."/>
            <person name="Karpen G.H."/>
            <person name="Kataoka E."/>
            <person name="Keightley P.D."/>
            <person name="Kheradpour P."/>
            <person name="Kirkness E.F."/>
            <person name="Koerich L.B."/>
            <person name="Kristiansen K."/>
            <person name="Kudrna D."/>
            <person name="Kulathinal R.J."/>
            <person name="Kumar S."/>
            <person name="Kwok R."/>
            <person name="Lander E."/>
            <person name="Langley C.H."/>
            <person name="Lapoint R."/>
            <person name="Lazzaro B.P."/>
            <person name="Lee S.J."/>
            <person name="Levesque L."/>
            <person name="Li R."/>
            <person name="Lin C.F."/>
            <person name="Lin M.F."/>
            <person name="Lindblad-Toh K."/>
            <person name="Llopart A."/>
            <person name="Long M."/>
            <person name="Low L."/>
            <person name="Lozovsky E."/>
            <person name="Lu J."/>
            <person name="Luo M."/>
            <person name="Machado C.A."/>
            <person name="Makalowski W."/>
            <person name="Marzo M."/>
            <person name="Matsuda M."/>
            <person name="Matzkin L."/>
            <person name="McAllister B."/>
            <person name="McBride C.S."/>
            <person name="McKernan B."/>
            <person name="McKernan K."/>
            <person name="Mendez-Lago M."/>
            <person name="Minx P."/>
            <person name="Mollenhauer M.U."/>
            <person name="Montooth K."/>
            <person name="Mount S.M."/>
            <person name="Mu X."/>
            <person name="Myers E."/>
            <person name="Negre B."/>
            <person name="Newfeld S."/>
            <person name="Nielsen R."/>
            <person name="Noor M.A."/>
            <person name="O'Grady P."/>
            <person name="Pachter L."/>
            <person name="Papaceit M."/>
            <person name="Parisi M.J."/>
            <person name="Parisi M."/>
            <person name="Parts L."/>
            <person name="Pedersen J.S."/>
            <person name="Pesole G."/>
            <person name="Phillippy A.M."/>
            <person name="Ponting C.P."/>
            <person name="Pop M."/>
            <person name="Porcelli D."/>
            <person name="Powell J.R."/>
            <person name="Prohaska S."/>
            <person name="Pruitt K."/>
            <person name="Puig M."/>
            <person name="Quesneville H."/>
            <person name="Ram K.R."/>
            <person name="Rand D."/>
            <person name="Rasmussen M.D."/>
            <person name="Reed L.K."/>
            <person name="Reenan R."/>
            <person name="Reily A."/>
            <person name="Remington K.A."/>
            <person name="Rieger T.T."/>
            <person name="Ritchie M.G."/>
            <person name="Robin C."/>
            <person name="Rogers Y.H."/>
            <person name="Rohde C."/>
            <person name="Rozas J."/>
            <person name="Rubenfield M.J."/>
            <person name="Ruiz A."/>
            <person name="Russo S."/>
            <person name="Salzberg S.L."/>
            <person name="Sanchez-Gracia A."/>
            <person name="Saranga D.J."/>
            <person name="Sato H."/>
            <person name="Schaeffer S.W."/>
            <person name="Schatz M.C."/>
            <person name="Schlenke T."/>
            <person name="Schwartz R."/>
            <person name="Segarra C."/>
            <person name="Singh R.S."/>
            <person name="Sirot L."/>
            <person name="Sirota M."/>
            <person name="Sisneros N.B."/>
            <person name="Smith C.D."/>
            <person name="Smith T.F."/>
            <person name="Spieth J."/>
            <person name="Stage D.E."/>
            <person name="Stark A."/>
            <person name="Stephan W."/>
            <person name="Strausberg R.L."/>
            <person name="Strempel S."/>
            <person name="Sturgill D."/>
            <person name="Sutton G."/>
            <person name="Sutton G.G."/>
            <person name="Tao W."/>
            <person name="Teichmann S."/>
            <person name="Tobari Y.N."/>
            <person name="Tomimura Y."/>
            <person name="Tsolas J.M."/>
            <person name="Valente V.L."/>
            <person name="Venter E."/>
            <person name="Venter J.C."/>
            <person name="Vicario S."/>
            <person name="Vieira F.G."/>
            <person name="Vilella A.J."/>
            <person name="Villasante A."/>
            <person name="Walenz B."/>
            <person name="Wang J."/>
            <person name="Wasserman M."/>
            <person name="Watts T."/>
            <person name="Wilson D."/>
            <person name="Wilson R.K."/>
            <person name="Wing R.A."/>
            <person name="Wolfner M.F."/>
            <person name="Wong A."/>
            <person name="Wong G.K."/>
            <person name="Wu C.I."/>
            <person name="Wu G."/>
            <person name="Yamamoto D."/>
            <person name="Yang H.P."/>
            <person name="Yang S.P."/>
            <person name="Yorke J.A."/>
            <person name="Yoshida K."/>
            <person name="Zdobnov E."/>
            <person name="Zhang P."/>
            <person name="Zhang Y."/>
            <person name="Zimin A.V."/>
            <person name="Baldwin J."/>
            <person name="Abdouelleil A."/>
            <person name="Abdulkadir J."/>
            <person name="Abebe A."/>
            <person name="Abera B."/>
            <person name="Abreu J."/>
            <person name="Acer S.C."/>
            <person name="Aftuck L."/>
            <person name="Alexander A."/>
            <person name="An P."/>
            <person name="Anderson E."/>
            <person name="Anderson S."/>
            <person name="Arachi H."/>
            <person name="Azer M."/>
            <person name="Bachantsang P."/>
            <person name="Barry A."/>
            <person name="Bayul T."/>
            <person name="Berlin A."/>
            <person name="Bessette D."/>
            <person name="Bloom T."/>
            <person name="Blye J."/>
            <person name="Boguslavskiy L."/>
            <person name="Bonnet C."/>
            <person name="Boukhgalter B."/>
            <person name="Bourzgui I."/>
            <person name="Brown A."/>
            <person name="Cahill P."/>
            <person name="Channer S."/>
            <person name="Cheshatsang Y."/>
            <person name="Chuda L."/>
            <person name="Citroen M."/>
            <person name="Collymore A."/>
            <person name="Cooke P."/>
            <person name="Costello M."/>
            <person name="D'Aco K."/>
            <person name="Daza R."/>
            <person name="De Haan G."/>
            <person name="DeGray S."/>
            <person name="DeMaso C."/>
            <person name="Dhargay N."/>
            <person name="Dooley K."/>
            <person name="Dooley E."/>
            <person name="Doricent M."/>
            <person name="Dorje P."/>
            <person name="Dorjee K."/>
            <person name="Dupes A."/>
            <person name="Elong R."/>
            <person name="Falk J."/>
            <person name="Farina A."/>
            <person name="Faro S."/>
            <person name="Ferguson D."/>
            <person name="Fisher S."/>
            <person name="Foley C.D."/>
            <person name="Franke A."/>
            <person name="Friedrich D."/>
            <person name="Gadbois L."/>
            <person name="Gearin G."/>
            <person name="Gearin C.R."/>
            <person name="Giannoukos G."/>
            <person name="Goode T."/>
            <person name="Graham J."/>
            <person name="Grandbois E."/>
            <person name="Grewal S."/>
            <person name="Gyaltsen K."/>
            <person name="Hafez N."/>
            <person name="Hagos B."/>
            <person name="Hall J."/>
            <person name="Henson C."/>
            <person name="Hollinger A."/>
            <person name="Honan T."/>
            <person name="Huard M.D."/>
            <person name="Hughes L."/>
            <person name="Hurhula B."/>
            <person name="Husby M.E."/>
            <person name="Kamat A."/>
            <person name="Kanga B."/>
            <person name="Kashin S."/>
            <person name="Khazanovich D."/>
            <person name="Kisner P."/>
            <person name="Lance K."/>
            <person name="Lara M."/>
            <person name="Lee W."/>
            <person name="Lennon N."/>
            <person name="Letendre F."/>
            <person name="LeVine R."/>
            <person name="Lipovsky A."/>
            <person name="Liu X."/>
            <person name="Liu J."/>
            <person name="Liu S."/>
            <person name="Lokyitsang T."/>
            <person name="Lokyitsang Y."/>
            <person name="Lubonja R."/>
            <person name="Lui A."/>
            <person name="MacDonald P."/>
            <person name="Magnisalis V."/>
            <person name="Maru K."/>
            <person name="Matthews C."/>
            <person name="McCusker W."/>
            <person name="McDonough S."/>
            <person name="Mehta T."/>
            <person name="Meldrim J."/>
            <person name="Meneus L."/>
            <person name="Mihai O."/>
            <person name="Mihalev A."/>
            <person name="Mihova T."/>
            <person name="Mittelman R."/>
            <person name="Mlenga V."/>
            <person name="Montmayeur A."/>
            <person name="Mulrain L."/>
            <person name="Navidi A."/>
            <person name="Naylor J."/>
            <person name="Negash T."/>
            <person name="Nguyen T."/>
            <person name="Nguyen N."/>
            <person name="Nicol R."/>
            <person name="Norbu C."/>
            <person name="Norbu N."/>
            <person name="Novod N."/>
            <person name="O'Neill B."/>
            <person name="Osman S."/>
            <person name="Markiewicz E."/>
            <person name="Oyono O.L."/>
            <person name="Patti C."/>
            <person name="Phunkhang P."/>
            <person name="Pierre F."/>
            <person name="Priest M."/>
            <person name="Raghuraman S."/>
            <person name="Rege F."/>
            <person name="Reyes R."/>
            <person name="Rise C."/>
            <person name="Rogov P."/>
            <person name="Ross K."/>
            <person name="Ryan E."/>
            <person name="Settipalli S."/>
            <person name="Shea T."/>
            <person name="Sherpa N."/>
            <person name="Shi L."/>
            <person name="Shih D."/>
            <person name="Sparrow T."/>
            <person name="Spaulding J."/>
            <person name="Stalker J."/>
            <person name="Stange-Thomann N."/>
            <person name="Stavropoulos S."/>
            <person name="Stone C."/>
            <person name="Strader C."/>
            <person name="Tesfaye S."/>
            <person name="Thomson T."/>
            <person name="Thoulutsang Y."/>
            <person name="Thoulutsang D."/>
            <person name="Topham K."/>
            <person name="Topping I."/>
            <person name="Tsamla T."/>
            <person name="Vassiliev H."/>
            <person name="Vo A."/>
            <person name="Wangchuk T."/>
            <person name="Wangdi T."/>
            <person name="Weiand M."/>
            <person name="Wilkinson J."/>
            <person name="Wilson A."/>
            <person name="Yadav S."/>
            <person name="Young G."/>
            <person name="Yu Q."/>
            <person name="Zembek L."/>
            <person name="Zhong D."/>
            <person name="Zimmer A."/>
            <person name="Zwirko Z."/>
            <person name="Jaffe D.B."/>
            <person name="Alvarez P."/>
            <person name="Brockman W."/>
            <person name="Butler J."/>
            <person name="Chin C."/>
            <person name="Gnerre S."/>
            <person name="Grabherr M."/>
            <person name="Kleber M."/>
            <person name="Mauceli E."/>
            <person name="MacCallum I."/>
        </authorList>
    </citation>
    <scope>NUCLEOTIDE SEQUENCE [LARGE SCALE GENOMIC DNA]</scope>
    <source>
        <strain evidence="6">Tucson 15287-2541.00</strain>
    </source>
</reference>
<feature type="compositionally biased region" description="Polar residues" evidence="4">
    <location>
        <begin position="198"/>
        <end position="207"/>
    </location>
</feature>
<feature type="region of interest" description="Disordered" evidence="4">
    <location>
        <begin position="714"/>
        <end position="790"/>
    </location>
</feature>
<feature type="region of interest" description="Disordered" evidence="4">
    <location>
        <begin position="20"/>
        <end position="127"/>
    </location>
</feature>
<feature type="compositionally biased region" description="Low complexity" evidence="4">
    <location>
        <begin position="240"/>
        <end position="255"/>
    </location>
</feature>
<feature type="compositionally biased region" description="Acidic residues" evidence="4">
    <location>
        <begin position="208"/>
        <end position="237"/>
    </location>
</feature>
<dbReference type="PANTHER" id="PTHR15574:SF21">
    <property type="entry name" value="DDB1- AND CUL4-ASSOCIATED FACTOR 8"/>
    <property type="match status" value="1"/>
</dbReference>
<keyword evidence="1 3" id="KW-0853">WD repeat</keyword>
<feature type="compositionally biased region" description="Low complexity" evidence="4">
    <location>
        <begin position="724"/>
        <end position="762"/>
    </location>
</feature>
<dbReference type="SUPFAM" id="SSF50978">
    <property type="entry name" value="WD40 repeat-like"/>
    <property type="match status" value="1"/>
</dbReference>
<protein>
    <submittedName>
        <fullName evidence="5">GH15764</fullName>
    </submittedName>
</protein>
<dbReference type="OMA" id="NECSTML"/>
<evidence type="ECO:0000256" key="3">
    <source>
        <dbReference type="PROSITE-ProRule" id="PRU00221"/>
    </source>
</evidence>
<keyword evidence="2" id="KW-0677">Repeat</keyword>
<dbReference type="InParanoid" id="B4IYN1"/>
<accession>B4IYN1</accession>
<evidence type="ECO:0000313" key="5">
    <source>
        <dbReference type="EMBL" id="EDV95541.1"/>
    </source>
</evidence>
<evidence type="ECO:0000256" key="4">
    <source>
        <dbReference type="SAM" id="MobiDB-lite"/>
    </source>
</evidence>
<keyword evidence="6" id="KW-1185">Reference proteome</keyword>
<feature type="repeat" description="WD" evidence="3">
    <location>
        <begin position="600"/>
        <end position="629"/>
    </location>
</feature>
<dbReference type="CDD" id="cd00200">
    <property type="entry name" value="WD40"/>
    <property type="match status" value="1"/>
</dbReference>
<dbReference type="Proteomes" id="UP000001070">
    <property type="component" value="Unassembled WGS sequence"/>
</dbReference>
<sequence>MDTVDEECLPEAATACKRLKRTNSKEMGSGGESAAAEAKTKSKSNGESILVGKEANAAINSLNNNNSNSNKNCNKEELEIKNAADEKVEVEEIESPPAMHPLAVAVDDDQPSTSNAINDEESSSNPFLDISPVATALLSAEDNVDDGIGELAGNADVGLDVDANFRIFNTPRTRSYRNTLLSLFSSSSSNDASEHQSEGNSDANNTTIEDDDDVDDDDVDDDEVEFFAPENEEPDEQDASRSPAARSDGSSSHSSNVAWNRDYFSSNAETESDFYNETEANPQDDKILKDSVNNVLNKSKPSYNWNFVQELMQREQNVFNRIGWRGGHTSALSFGQGYYASRQVVERMKLMISLSRHRCCVNCLSFNRCGDLICSGSDDLRIIVWDWANGKPRHSFKSGHNLNIFQTKFIDSAGCLDVISSSRDGQVRRAVIPPSGSSSIKPTHLYSHREAVHKLVVVPHSRHEVISAGEDAAVKHFDLRSNQCTTMLRCVSSVANRRVRLFSIAHHPFAPEFCVSGSDDKLRVYDKRKPNQPVHQMSPKDAKVSQITCAVYNYSGSEILASYSDAAIYLYDSRNYKDGEFLHSYEGHINSRTIKGVNFFGPHSEYIVSGSDDGNIFFWDKNTEAVMNFMKGDHSGVVNCLEQHPTMPVLATSGLDHNVKIWTPSSKPETEVPCSDALEKTLQRNFRRNILMDGGDFDINQIHYFIRQLIEPRRGAAAPRERLSSSSSISTSSNSTSSISSSTTTSGNNSINPNPGPAAASNHDQQQRQRRRRASSSDDGNADPIGCRSQ</sequence>
<feature type="compositionally biased region" description="Basic and acidic residues" evidence="4">
    <location>
        <begin position="73"/>
        <end position="87"/>
    </location>
</feature>
<feature type="repeat" description="WD" evidence="3">
    <location>
        <begin position="631"/>
        <end position="672"/>
    </location>
</feature>
<dbReference type="GO" id="GO:0005737">
    <property type="term" value="C:cytoplasm"/>
    <property type="evidence" value="ECO:0007669"/>
    <property type="project" value="TreeGrafter"/>
</dbReference>
<dbReference type="PANTHER" id="PTHR15574">
    <property type="entry name" value="WD REPEAT DOMAIN-CONTAINING FAMILY"/>
    <property type="match status" value="1"/>
</dbReference>
<dbReference type="eggNOG" id="KOG1334">
    <property type="taxonomic scope" value="Eukaryota"/>
</dbReference>
<dbReference type="STRING" id="7222.B4IYN1"/>
<dbReference type="InterPro" id="IPR036322">
    <property type="entry name" value="WD40_repeat_dom_sf"/>
</dbReference>
<evidence type="ECO:0000256" key="2">
    <source>
        <dbReference type="ARBA" id="ARBA00022737"/>
    </source>
</evidence>
<dbReference type="Pfam" id="PF00400">
    <property type="entry name" value="WD40"/>
    <property type="match status" value="3"/>
</dbReference>
<dbReference type="InterPro" id="IPR015943">
    <property type="entry name" value="WD40/YVTN_repeat-like_dom_sf"/>
</dbReference>
<feature type="region of interest" description="Disordered" evidence="4">
    <location>
        <begin position="186"/>
        <end position="257"/>
    </location>
</feature>
<evidence type="ECO:0000256" key="1">
    <source>
        <dbReference type="ARBA" id="ARBA00022574"/>
    </source>
</evidence>
<dbReference type="EMBL" id="CH916366">
    <property type="protein sequence ID" value="EDV95541.1"/>
    <property type="molecule type" value="Genomic_DNA"/>
</dbReference>
<organism evidence="6">
    <name type="scientific">Drosophila grimshawi</name>
    <name type="common">Hawaiian fruit fly</name>
    <name type="synonym">Idiomyia grimshawi</name>
    <dbReference type="NCBI Taxonomy" id="7222"/>
    <lineage>
        <taxon>Eukaryota</taxon>
        <taxon>Metazoa</taxon>
        <taxon>Ecdysozoa</taxon>
        <taxon>Arthropoda</taxon>
        <taxon>Hexapoda</taxon>
        <taxon>Insecta</taxon>
        <taxon>Pterygota</taxon>
        <taxon>Neoptera</taxon>
        <taxon>Endopterygota</taxon>
        <taxon>Diptera</taxon>
        <taxon>Brachycera</taxon>
        <taxon>Muscomorpha</taxon>
        <taxon>Ephydroidea</taxon>
        <taxon>Drosophilidae</taxon>
        <taxon>Drosophila</taxon>
        <taxon>Hawaiian Drosophila</taxon>
    </lineage>
</organism>
<dbReference type="OrthoDB" id="4869960at2759"/>
<dbReference type="Gene3D" id="2.130.10.10">
    <property type="entry name" value="YVTN repeat-like/Quinoprotein amine dehydrogenase"/>
    <property type="match status" value="1"/>
</dbReference>
<gene>
    <name evidence="5" type="primary">Dgri\GH15764</name>
    <name evidence="5" type="ORF">Dgri_GH15764</name>
</gene>
<dbReference type="FunCoup" id="B4IYN1">
    <property type="interactions" value="1061"/>
</dbReference>
<dbReference type="InterPro" id="IPR001680">
    <property type="entry name" value="WD40_rpt"/>
</dbReference>